<dbReference type="EMBL" id="BAAAKV010000014">
    <property type="protein sequence ID" value="GAA1163586.1"/>
    <property type="molecule type" value="Genomic_DNA"/>
</dbReference>
<dbReference type="Proteomes" id="UP001501371">
    <property type="component" value="Unassembled WGS sequence"/>
</dbReference>
<protein>
    <submittedName>
        <fullName evidence="1">Uncharacterized protein</fullName>
    </submittedName>
</protein>
<evidence type="ECO:0000313" key="2">
    <source>
        <dbReference type="Proteomes" id="UP001501371"/>
    </source>
</evidence>
<proteinExistence type="predicted"/>
<accession>A0ABP4FBB2</accession>
<keyword evidence="2" id="KW-1185">Reference proteome</keyword>
<gene>
    <name evidence="1" type="ORF">GCM10009654_20450</name>
</gene>
<evidence type="ECO:0000313" key="1">
    <source>
        <dbReference type="EMBL" id="GAA1163586.1"/>
    </source>
</evidence>
<organism evidence="1 2">
    <name type="scientific">Streptomyces hebeiensis</name>
    <dbReference type="NCBI Taxonomy" id="229486"/>
    <lineage>
        <taxon>Bacteria</taxon>
        <taxon>Bacillati</taxon>
        <taxon>Actinomycetota</taxon>
        <taxon>Actinomycetes</taxon>
        <taxon>Kitasatosporales</taxon>
        <taxon>Streptomycetaceae</taxon>
        <taxon>Streptomyces</taxon>
    </lineage>
</organism>
<reference evidence="2" key="1">
    <citation type="journal article" date="2019" name="Int. J. Syst. Evol. Microbiol.">
        <title>The Global Catalogue of Microorganisms (GCM) 10K type strain sequencing project: providing services to taxonomists for standard genome sequencing and annotation.</title>
        <authorList>
            <consortium name="The Broad Institute Genomics Platform"/>
            <consortium name="The Broad Institute Genome Sequencing Center for Infectious Disease"/>
            <person name="Wu L."/>
            <person name="Ma J."/>
        </authorList>
    </citation>
    <scope>NUCLEOTIDE SEQUENCE [LARGE SCALE GENOMIC DNA]</scope>
    <source>
        <strain evidence="2">JCM 12696</strain>
    </source>
</reference>
<comment type="caution">
    <text evidence="1">The sequence shown here is derived from an EMBL/GenBank/DDBJ whole genome shotgun (WGS) entry which is preliminary data.</text>
</comment>
<dbReference type="RefSeq" id="WP_344273385.1">
    <property type="nucleotide sequence ID" value="NZ_BAAAKV010000014.1"/>
</dbReference>
<sequence length="86" mass="9108">MGLSVISLRLTLPGAVDWEPGACFICRRSGLSTIRIGTMSSPGGPGHHAHETPLCVCRGCLGHLMLMHHTVHTDPARPYVAAGHPC</sequence>
<name>A0ABP4FBB2_9ACTN</name>